<organism evidence="2 3">
    <name type="scientific">Stephania cephalantha</name>
    <dbReference type="NCBI Taxonomy" id="152367"/>
    <lineage>
        <taxon>Eukaryota</taxon>
        <taxon>Viridiplantae</taxon>
        <taxon>Streptophyta</taxon>
        <taxon>Embryophyta</taxon>
        <taxon>Tracheophyta</taxon>
        <taxon>Spermatophyta</taxon>
        <taxon>Magnoliopsida</taxon>
        <taxon>Ranunculales</taxon>
        <taxon>Menispermaceae</taxon>
        <taxon>Menispermoideae</taxon>
        <taxon>Cissampelideae</taxon>
        <taxon>Stephania</taxon>
    </lineage>
</organism>
<accession>A0AAP0ENZ5</accession>
<evidence type="ECO:0000313" key="3">
    <source>
        <dbReference type="Proteomes" id="UP001419268"/>
    </source>
</evidence>
<evidence type="ECO:0000313" key="2">
    <source>
        <dbReference type="EMBL" id="KAK9094247.1"/>
    </source>
</evidence>
<feature type="compositionally biased region" description="Gly residues" evidence="1">
    <location>
        <begin position="15"/>
        <end position="26"/>
    </location>
</feature>
<protein>
    <recommendedName>
        <fullName evidence="4">DUF4283 domain-containing protein</fullName>
    </recommendedName>
</protein>
<dbReference type="AlphaFoldDB" id="A0AAP0ENZ5"/>
<reference evidence="2 3" key="1">
    <citation type="submission" date="2024-01" db="EMBL/GenBank/DDBJ databases">
        <title>Genome assemblies of Stephania.</title>
        <authorList>
            <person name="Yang L."/>
        </authorList>
    </citation>
    <scope>NUCLEOTIDE SEQUENCE [LARGE SCALE GENOMIC DNA]</scope>
    <source>
        <strain evidence="2">JXDWG</strain>
        <tissue evidence="2">Leaf</tissue>
    </source>
</reference>
<proteinExistence type="predicted"/>
<dbReference type="Proteomes" id="UP001419268">
    <property type="component" value="Unassembled WGS sequence"/>
</dbReference>
<sequence>MRRRKRRDCWEEAVRGGGGRSSGGSGLWMQQQFALYEAAATSGGGGGTGGTRRCEEATKAAVDAEVARAVEGDGDSDGRSRPGKVMGSAAAVRRGVRRMNGSGRFVDNKSSLPIKGLPLNLWNQRAFELLGEKLGGLLEVSDLTIAQRSLEKAVIKVKGSKSEFFSRQIGFPCWGDTITVCFAKMEKVVYVSGEESSGEKAPETIYRMEGKQVAHCRMTDLVRERLVRRQVAGVQSGGGGKQRVWCPAADLVWVCNGGSKNDRCGVTAPPQMAKLEASVQQRRSRFAGRCGTGVQQRRQQRWRRKQCAKTGEQVLETKARRSEWASGSMAMSEIYDGGGGAVRAKAISEAEASSVRATIDVQRRRMRQTDIDAGVVQARAVSREQEEHGSDNDEQVVIPTVYLGDSSDSSVSNFKSTVGHLEAESADEADWMEQVKQIEEPLGHSTHDRNLAREAEIAAVRDLIDELEAEGRTLSPFDILGVEKNILSHTEELQALGESSLGGQQKITSTIFRLKTFN</sequence>
<keyword evidence="3" id="KW-1185">Reference proteome</keyword>
<evidence type="ECO:0008006" key="4">
    <source>
        <dbReference type="Google" id="ProtNLM"/>
    </source>
</evidence>
<name>A0AAP0ENZ5_9MAGN</name>
<comment type="caution">
    <text evidence="2">The sequence shown here is derived from an EMBL/GenBank/DDBJ whole genome shotgun (WGS) entry which is preliminary data.</text>
</comment>
<dbReference type="EMBL" id="JBBNAG010000011">
    <property type="protein sequence ID" value="KAK9094247.1"/>
    <property type="molecule type" value="Genomic_DNA"/>
</dbReference>
<evidence type="ECO:0000256" key="1">
    <source>
        <dbReference type="SAM" id="MobiDB-lite"/>
    </source>
</evidence>
<feature type="region of interest" description="Disordered" evidence="1">
    <location>
        <begin position="1"/>
        <end position="26"/>
    </location>
</feature>
<gene>
    <name evidence="2" type="ORF">Scep_025716</name>
</gene>